<dbReference type="SUPFAM" id="SSF56925">
    <property type="entry name" value="OMPA-like"/>
    <property type="match status" value="1"/>
</dbReference>
<keyword evidence="3" id="KW-1185">Reference proteome</keyword>
<comment type="caution">
    <text evidence="2">The sequence shown here is derived from an EMBL/GenBank/DDBJ whole genome shotgun (WGS) entry which is preliminary data.</text>
</comment>
<organism evidence="2 3">
    <name type="scientific">Thetidibacter halocola</name>
    <dbReference type="NCBI Taxonomy" id="2827239"/>
    <lineage>
        <taxon>Bacteria</taxon>
        <taxon>Pseudomonadati</taxon>
        <taxon>Pseudomonadota</taxon>
        <taxon>Alphaproteobacteria</taxon>
        <taxon>Rhodobacterales</taxon>
        <taxon>Roseobacteraceae</taxon>
        <taxon>Thetidibacter</taxon>
    </lineage>
</organism>
<feature type="signal peptide" evidence="1">
    <location>
        <begin position="1"/>
        <end position="20"/>
    </location>
</feature>
<name>A0A8J7WDF6_9RHOB</name>
<dbReference type="AlphaFoldDB" id="A0A8J7WDF6"/>
<evidence type="ECO:0000256" key="1">
    <source>
        <dbReference type="SAM" id="SignalP"/>
    </source>
</evidence>
<reference evidence="2" key="1">
    <citation type="submission" date="2021-04" db="EMBL/GenBank/DDBJ databases">
        <authorList>
            <person name="Yoon J."/>
        </authorList>
    </citation>
    <scope>NUCLEOTIDE SEQUENCE</scope>
    <source>
        <strain evidence="2">KMU-90</strain>
    </source>
</reference>
<dbReference type="InterPro" id="IPR011250">
    <property type="entry name" value="OMP/PagP_B-barrel"/>
</dbReference>
<evidence type="ECO:0000313" key="3">
    <source>
        <dbReference type="Proteomes" id="UP000681356"/>
    </source>
</evidence>
<accession>A0A8J7WDF6</accession>
<protein>
    <submittedName>
        <fullName evidence="2">Outer membrane beta-barrel protein</fullName>
    </submittedName>
</protein>
<evidence type="ECO:0000313" key="2">
    <source>
        <dbReference type="EMBL" id="MBS0124722.1"/>
    </source>
</evidence>
<dbReference type="RefSeq" id="WP_212536684.1">
    <property type="nucleotide sequence ID" value="NZ_JAGTUU010000004.1"/>
</dbReference>
<keyword evidence="1" id="KW-0732">Signal</keyword>
<sequence length="219" mass="23817">MRSLILATALSTAAALPAAAEMEVSIYMGWQTLPHSRISGDLPGGLGPYNELVGWEGKSFSMPPYYGARATWWRGGGDWGYGIEYTHTKAYMPDDVQNRLGFSRFELSDGHNIATVNLMRRFPDQWGGLTPYVGGGVGVAFPHVDATNTAANSRTYGFQLTGPAMRLTAGASYPLTDRLSVFGEYQFTYSWNEGDLDNGGSFSTDIKTNALNIGLSLNF</sequence>
<gene>
    <name evidence="2" type="ORF">KB874_11510</name>
</gene>
<feature type="chain" id="PRO_5035299689" evidence="1">
    <location>
        <begin position="21"/>
        <end position="219"/>
    </location>
</feature>
<dbReference type="EMBL" id="JAGTUU010000004">
    <property type="protein sequence ID" value="MBS0124722.1"/>
    <property type="molecule type" value="Genomic_DNA"/>
</dbReference>
<dbReference type="Proteomes" id="UP000681356">
    <property type="component" value="Unassembled WGS sequence"/>
</dbReference>
<dbReference type="Gene3D" id="2.40.160.20">
    <property type="match status" value="1"/>
</dbReference>
<proteinExistence type="predicted"/>